<organism evidence="1">
    <name type="scientific">Rhizophora mucronata</name>
    <name type="common">Asiatic mangrove</name>
    <dbReference type="NCBI Taxonomy" id="61149"/>
    <lineage>
        <taxon>Eukaryota</taxon>
        <taxon>Viridiplantae</taxon>
        <taxon>Streptophyta</taxon>
        <taxon>Embryophyta</taxon>
        <taxon>Tracheophyta</taxon>
        <taxon>Spermatophyta</taxon>
        <taxon>Magnoliopsida</taxon>
        <taxon>eudicotyledons</taxon>
        <taxon>Gunneridae</taxon>
        <taxon>Pentapetalae</taxon>
        <taxon>rosids</taxon>
        <taxon>fabids</taxon>
        <taxon>Malpighiales</taxon>
        <taxon>Rhizophoraceae</taxon>
        <taxon>Rhizophora</taxon>
    </lineage>
</organism>
<dbReference type="AlphaFoldDB" id="A0A2P2IMS1"/>
<accession>A0A2P2IMS1</accession>
<reference evidence="1" key="1">
    <citation type="submission" date="2018-02" db="EMBL/GenBank/DDBJ databases">
        <title>Rhizophora mucronata_Transcriptome.</title>
        <authorList>
            <person name="Meera S.P."/>
            <person name="Sreeshan A."/>
            <person name="Augustine A."/>
        </authorList>
    </citation>
    <scope>NUCLEOTIDE SEQUENCE</scope>
    <source>
        <tissue evidence="1">Leaf</tissue>
    </source>
</reference>
<sequence>MYSRYAIALFPVIQRLSTRFAWTFTLSFLHLNIPQWIFEDPNFLSASEMGVWQLIATKRLHSTLGQVCRQP</sequence>
<name>A0A2P2IMS1_RHIMU</name>
<protein>
    <submittedName>
        <fullName evidence="1">Uncharacterized protein</fullName>
    </submittedName>
</protein>
<dbReference type="EMBL" id="GGEC01002052">
    <property type="protein sequence ID" value="MBW82535.1"/>
    <property type="molecule type" value="Transcribed_RNA"/>
</dbReference>
<evidence type="ECO:0000313" key="1">
    <source>
        <dbReference type="EMBL" id="MBW82535.1"/>
    </source>
</evidence>
<proteinExistence type="predicted"/>